<protein>
    <recommendedName>
        <fullName evidence="6">HTH myb-type domain-containing protein</fullName>
    </recommendedName>
</protein>
<comment type="caution">
    <text evidence="7">The sequence shown here is derived from an EMBL/GenBank/DDBJ whole genome shotgun (WGS) entry which is preliminary data.</text>
</comment>
<dbReference type="AlphaFoldDB" id="A0A835LHA1"/>
<reference evidence="7 8" key="1">
    <citation type="submission" date="2020-10" db="EMBL/GenBank/DDBJ databases">
        <title>The Coptis chinensis genome and diversification of protoberbering-type alkaloids.</title>
        <authorList>
            <person name="Wang B."/>
            <person name="Shu S."/>
            <person name="Song C."/>
            <person name="Liu Y."/>
        </authorList>
    </citation>
    <scope>NUCLEOTIDE SEQUENCE [LARGE SCALE GENOMIC DNA]</scope>
    <source>
        <strain evidence="7">HL-2020</strain>
        <tissue evidence="7">Leaf</tissue>
    </source>
</reference>
<dbReference type="Proteomes" id="UP000631114">
    <property type="component" value="Unassembled WGS sequence"/>
</dbReference>
<dbReference type="InterPro" id="IPR006447">
    <property type="entry name" value="Myb_dom_plants"/>
</dbReference>
<dbReference type="Gene3D" id="1.10.10.60">
    <property type="entry name" value="Homeodomain-like"/>
    <property type="match status" value="1"/>
</dbReference>
<comment type="subcellular location">
    <subcellularLocation>
        <location evidence="1">Nucleus</location>
    </subcellularLocation>
</comment>
<feature type="domain" description="HTH myb-type" evidence="6">
    <location>
        <begin position="153"/>
        <end position="204"/>
    </location>
</feature>
<feature type="compositionally biased region" description="Low complexity" evidence="5">
    <location>
        <begin position="285"/>
        <end position="294"/>
    </location>
</feature>
<proteinExistence type="predicted"/>
<evidence type="ECO:0000256" key="3">
    <source>
        <dbReference type="ARBA" id="ARBA00023163"/>
    </source>
</evidence>
<evidence type="ECO:0000256" key="2">
    <source>
        <dbReference type="ARBA" id="ARBA00023015"/>
    </source>
</evidence>
<evidence type="ECO:0000313" key="8">
    <source>
        <dbReference type="Proteomes" id="UP000631114"/>
    </source>
</evidence>
<evidence type="ECO:0000256" key="1">
    <source>
        <dbReference type="ARBA" id="ARBA00004123"/>
    </source>
</evidence>
<dbReference type="FunFam" id="1.10.10.60:FF:000007">
    <property type="entry name" value="Two-component response regulator"/>
    <property type="match status" value="1"/>
</dbReference>
<dbReference type="InterPro" id="IPR001005">
    <property type="entry name" value="SANT/Myb"/>
</dbReference>
<evidence type="ECO:0000259" key="6">
    <source>
        <dbReference type="PROSITE" id="PS51294"/>
    </source>
</evidence>
<dbReference type="PROSITE" id="PS51294">
    <property type="entry name" value="HTH_MYB"/>
    <property type="match status" value="1"/>
</dbReference>
<dbReference type="SUPFAM" id="SSF46689">
    <property type="entry name" value="Homeodomain-like"/>
    <property type="match status" value="1"/>
</dbReference>
<name>A0A835LHA1_9MAGN</name>
<dbReference type="EMBL" id="JADFTS010000007">
    <property type="protein sequence ID" value="KAF9595523.1"/>
    <property type="molecule type" value="Genomic_DNA"/>
</dbReference>
<dbReference type="InterPro" id="IPR044841">
    <property type="entry name" value="LUX/BOA-like"/>
</dbReference>
<dbReference type="InterPro" id="IPR017930">
    <property type="entry name" value="Myb_dom"/>
</dbReference>
<keyword evidence="4" id="KW-0539">Nucleus</keyword>
<keyword evidence="2" id="KW-0805">Transcription regulation</keyword>
<dbReference type="PANTHER" id="PTHR31442:SF21">
    <property type="entry name" value="TRANSCRIPTION FACTOR BOA-RELATED"/>
    <property type="match status" value="1"/>
</dbReference>
<feature type="region of interest" description="Disordered" evidence="5">
    <location>
        <begin position="1"/>
        <end position="27"/>
    </location>
</feature>
<dbReference type="GO" id="GO:0003677">
    <property type="term" value="F:DNA binding"/>
    <property type="evidence" value="ECO:0007669"/>
    <property type="project" value="InterPro"/>
</dbReference>
<accession>A0A835LHA1</accession>
<evidence type="ECO:0000256" key="4">
    <source>
        <dbReference type="ARBA" id="ARBA00023242"/>
    </source>
</evidence>
<evidence type="ECO:0000256" key="5">
    <source>
        <dbReference type="SAM" id="MobiDB-lite"/>
    </source>
</evidence>
<dbReference type="OrthoDB" id="60033at2759"/>
<feature type="region of interest" description="Disordered" evidence="5">
    <location>
        <begin position="275"/>
        <end position="294"/>
    </location>
</feature>
<sequence length="294" mass="32660">MEEERDPSCKTSASEERVQEWETGLPSATDLTPLSQYLISPELASAFSITAEPFQTMLDVNRASQNTISSLRRQNSGFGDKNFKSLCSFMEDRCGSDEPMVVDEDEVVVDVDGVEKRKIQSVENVEEADSALRMENLNEDCSARTLKRARLVWTPQLHKRFVDVVGHLGIDNAVPKTIMQMMNVEGLTRENVASHLQKYRLFVKRQGPASSDQLFASTPTVPQNMPLASMPYVAPMQPMPMHMGMSGGGNLAPGSYSGFEFHPYGMSREHQGHWPGNKFGPPVVPNSHVSPNNK</sequence>
<keyword evidence="3" id="KW-0804">Transcription</keyword>
<dbReference type="Pfam" id="PF00249">
    <property type="entry name" value="Myb_DNA-binding"/>
    <property type="match status" value="1"/>
</dbReference>
<dbReference type="GO" id="GO:0005634">
    <property type="term" value="C:nucleus"/>
    <property type="evidence" value="ECO:0007669"/>
    <property type="project" value="UniProtKB-SubCell"/>
</dbReference>
<gene>
    <name evidence="7" type="ORF">IFM89_000611</name>
</gene>
<dbReference type="NCBIfam" id="TIGR01557">
    <property type="entry name" value="myb_SHAQKYF"/>
    <property type="match status" value="1"/>
</dbReference>
<dbReference type="GO" id="GO:0003700">
    <property type="term" value="F:DNA-binding transcription factor activity"/>
    <property type="evidence" value="ECO:0007669"/>
    <property type="project" value="InterPro"/>
</dbReference>
<dbReference type="PANTHER" id="PTHR31442">
    <property type="entry name" value="HOMEODOMAIN-LIKE SUPERFAMILY PROTEIN-RELATED"/>
    <property type="match status" value="1"/>
</dbReference>
<evidence type="ECO:0000313" key="7">
    <source>
        <dbReference type="EMBL" id="KAF9595523.1"/>
    </source>
</evidence>
<organism evidence="7 8">
    <name type="scientific">Coptis chinensis</name>
    <dbReference type="NCBI Taxonomy" id="261450"/>
    <lineage>
        <taxon>Eukaryota</taxon>
        <taxon>Viridiplantae</taxon>
        <taxon>Streptophyta</taxon>
        <taxon>Embryophyta</taxon>
        <taxon>Tracheophyta</taxon>
        <taxon>Spermatophyta</taxon>
        <taxon>Magnoliopsida</taxon>
        <taxon>Ranunculales</taxon>
        <taxon>Ranunculaceae</taxon>
        <taxon>Coptidoideae</taxon>
        <taxon>Coptis</taxon>
    </lineage>
</organism>
<keyword evidence="8" id="KW-1185">Reference proteome</keyword>
<dbReference type="InterPro" id="IPR009057">
    <property type="entry name" value="Homeodomain-like_sf"/>
</dbReference>